<accession>A0ABS1R7L6</accession>
<evidence type="ECO:0000256" key="1">
    <source>
        <dbReference type="ARBA" id="ARBA00001946"/>
    </source>
</evidence>
<keyword evidence="7 15" id="KW-0328">Glycosyltransferase</keyword>
<evidence type="ECO:0000313" key="18">
    <source>
        <dbReference type="Proteomes" id="UP000625283"/>
    </source>
</evidence>
<proteinExistence type="inferred from homology"/>
<dbReference type="RefSeq" id="WP_202104394.1">
    <property type="nucleotide sequence ID" value="NZ_JAERTY010000010.1"/>
</dbReference>
<organism evidence="17 18">
    <name type="scientific">Sphingobacterium faecale</name>
    <dbReference type="NCBI Taxonomy" id="2803775"/>
    <lineage>
        <taxon>Bacteria</taxon>
        <taxon>Pseudomonadati</taxon>
        <taxon>Bacteroidota</taxon>
        <taxon>Sphingobacteriia</taxon>
        <taxon>Sphingobacteriales</taxon>
        <taxon>Sphingobacteriaceae</taxon>
        <taxon>Sphingobacterium</taxon>
    </lineage>
</organism>
<evidence type="ECO:0000256" key="9">
    <source>
        <dbReference type="ARBA" id="ARBA00022723"/>
    </source>
</evidence>
<keyword evidence="8 15" id="KW-0808">Transferase</keyword>
<comment type="catalytic activity">
    <reaction evidence="14">
        <text>IMP + diphosphate = hypoxanthine + 5-phospho-alpha-D-ribose 1-diphosphate</text>
        <dbReference type="Rhea" id="RHEA:17973"/>
        <dbReference type="ChEBI" id="CHEBI:17368"/>
        <dbReference type="ChEBI" id="CHEBI:33019"/>
        <dbReference type="ChEBI" id="CHEBI:58017"/>
        <dbReference type="ChEBI" id="CHEBI:58053"/>
        <dbReference type="EC" id="2.4.2.8"/>
    </reaction>
    <physiologicalReaction direction="right-to-left" evidence="14">
        <dbReference type="Rhea" id="RHEA:17975"/>
    </physiologicalReaction>
</comment>
<evidence type="ECO:0000256" key="3">
    <source>
        <dbReference type="ARBA" id="ARBA00004669"/>
    </source>
</evidence>
<evidence type="ECO:0000256" key="8">
    <source>
        <dbReference type="ARBA" id="ARBA00022679"/>
    </source>
</evidence>
<evidence type="ECO:0000256" key="10">
    <source>
        <dbReference type="ARBA" id="ARBA00022726"/>
    </source>
</evidence>
<reference evidence="17 18" key="1">
    <citation type="submission" date="2021-01" db="EMBL/GenBank/DDBJ databases">
        <title>C459-1 draft genome sequence.</title>
        <authorList>
            <person name="Zhang X.-F."/>
        </authorList>
    </citation>
    <scope>NUCLEOTIDE SEQUENCE [LARGE SCALE GENOMIC DNA]</scope>
    <source>
        <strain evidence="18">C459-1</strain>
    </source>
</reference>
<keyword evidence="10 15" id="KW-0660">Purine salvage</keyword>
<evidence type="ECO:0000256" key="11">
    <source>
        <dbReference type="ARBA" id="ARBA00022741"/>
    </source>
</evidence>
<dbReference type="InterPro" id="IPR029057">
    <property type="entry name" value="PRTase-like"/>
</dbReference>
<dbReference type="InterPro" id="IPR000836">
    <property type="entry name" value="PRTase_dom"/>
</dbReference>
<evidence type="ECO:0000256" key="13">
    <source>
        <dbReference type="ARBA" id="ARBA00048811"/>
    </source>
</evidence>
<keyword evidence="11 15" id="KW-0547">Nucleotide-binding</keyword>
<comment type="caution">
    <text evidence="17">The sequence shown here is derived from an EMBL/GenBank/DDBJ whole genome shotgun (WGS) entry which is preliminary data.</text>
</comment>
<dbReference type="GO" id="GO:0016757">
    <property type="term" value="F:glycosyltransferase activity"/>
    <property type="evidence" value="ECO:0007669"/>
    <property type="project" value="UniProtKB-KW"/>
</dbReference>
<evidence type="ECO:0000256" key="14">
    <source>
        <dbReference type="ARBA" id="ARBA00049402"/>
    </source>
</evidence>
<gene>
    <name evidence="17" type="primary">hpt</name>
    <name evidence="17" type="ORF">JKG61_18225</name>
</gene>
<evidence type="ECO:0000256" key="2">
    <source>
        <dbReference type="ARBA" id="ARBA00004496"/>
    </source>
</evidence>
<keyword evidence="9 15" id="KW-0479">Metal-binding</keyword>
<evidence type="ECO:0000256" key="6">
    <source>
        <dbReference type="ARBA" id="ARBA00022490"/>
    </source>
</evidence>
<name>A0ABS1R7L6_9SPHI</name>
<keyword evidence="12 15" id="KW-0460">Magnesium</keyword>
<dbReference type="PANTHER" id="PTHR43340:SF1">
    <property type="entry name" value="HYPOXANTHINE PHOSPHORIBOSYLTRANSFERASE"/>
    <property type="match status" value="1"/>
</dbReference>
<evidence type="ECO:0000256" key="12">
    <source>
        <dbReference type="ARBA" id="ARBA00022842"/>
    </source>
</evidence>
<evidence type="ECO:0000313" key="17">
    <source>
        <dbReference type="EMBL" id="MBL1410702.1"/>
    </source>
</evidence>
<comment type="subcellular location">
    <subcellularLocation>
        <location evidence="2 15">Cytoplasm</location>
    </subcellularLocation>
</comment>
<dbReference type="CDD" id="cd06223">
    <property type="entry name" value="PRTases_typeI"/>
    <property type="match status" value="1"/>
</dbReference>
<sequence>MRKIEIDNLRFEPFIEYDEIKKRIRLIGIDINVQYADKHPVFIGVLNGCFMFMADLMKQVHVPCEMSFVKLASYEGTAQGSIHELIGVGMDLKGRDIVIVEDVVDSGNSLKHTMEALEILQVASIAVCTLLIKPDSLQYDFDNIMYVGFEIDPEFVVGYGLDYNGQCRNLPDIYREVTGAG</sequence>
<evidence type="ECO:0000256" key="4">
    <source>
        <dbReference type="ARBA" id="ARBA00008391"/>
    </source>
</evidence>
<dbReference type="SUPFAM" id="SSF53271">
    <property type="entry name" value="PRTase-like"/>
    <property type="match status" value="1"/>
</dbReference>
<comment type="similarity">
    <text evidence="4 15">Belongs to the purine/pyrimidine phosphoribosyltransferase family.</text>
</comment>
<feature type="domain" description="Phosphoribosyltransferase" evidence="16">
    <location>
        <begin position="18"/>
        <end position="163"/>
    </location>
</feature>
<evidence type="ECO:0000256" key="15">
    <source>
        <dbReference type="RuleBase" id="RU364099"/>
    </source>
</evidence>
<dbReference type="Proteomes" id="UP000625283">
    <property type="component" value="Unassembled WGS sequence"/>
</dbReference>
<dbReference type="InterPro" id="IPR005904">
    <property type="entry name" value="Hxn_phspho_trans"/>
</dbReference>
<evidence type="ECO:0000256" key="5">
    <source>
        <dbReference type="ARBA" id="ARBA00011895"/>
    </source>
</evidence>
<evidence type="ECO:0000259" key="16">
    <source>
        <dbReference type="Pfam" id="PF00156"/>
    </source>
</evidence>
<dbReference type="EMBL" id="JAERTY010000010">
    <property type="protein sequence ID" value="MBL1410702.1"/>
    <property type="molecule type" value="Genomic_DNA"/>
</dbReference>
<dbReference type="Pfam" id="PF00156">
    <property type="entry name" value="Pribosyltran"/>
    <property type="match status" value="1"/>
</dbReference>
<keyword evidence="6 15" id="KW-0963">Cytoplasm</keyword>
<dbReference type="Gene3D" id="3.40.50.2020">
    <property type="match status" value="1"/>
</dbReference>
<dbReference type="NCBIfam" id="TIGR01203">
    <property type="entry name" value="HGPRTase"/>
    <property type="match status" value="1"/>
</dbReference>
<protein>
    <recommendedName>
        <fullName evidence="5 15">Hypoxanthine phosphoribosyltransferase</fullName>
        <ecNumber evidence="5 15">2.4.2.8</ecNumber>
    </recommendedName>
</protein>
<comment type="cofactor">
    <cofactor evidence="1 15">
        <name>Mg(2+)</name>
        <dbReference type="ChEBI" id="CHEBI:18420"/>
    </cofactor>
</comment>
<comment type="pathway">
    <text evidence="3 15">Purine metabolism; IMP biosynthesis via salvage pathway; IMP from hypoxanthine: step 1/1.</text>
</comment>
<dbReference type="PANTHER" id="PTHR43340">
    <property type="entry name" value="HYPOXANTHINE-GUANINE PHOSPHORIBOSYLTRANSFERASE"/>
    <property type="match status" value="1"/>
</dbReference>
<comment type="catalytic activity">
    <reaction evidence="13">
        <text>GMP + diphosphate = guanine + 5-phospho-alpha-D-ribose 1-diphosphate</text>
        <dbReference type="Rhea" id="RHEA:25424"/>
        <dbReference type="ChEBI" id="CHEBI:16235"/>
        <dbReference type="ChEBI" id="CHEBI:33019"/>
        <dbReference type="ChEBI" id="CHEBI:58017"/>
        <dbReference type="ChEBI" id="CHEBI:58115"/>
        <dbReference type="EC" id="2.4.2.8"/>
    </reaction>
    <physiologicalReaction direction="right-to-left" evidence="13">
        <dbReference type="Rhea" id="RHEA:25426"/>
    </physiologicalReaction>
</comment>
<keyword evidence="18" id="KW-1185">Reference proteome</keyword>
<dbReference type="EC" id="2.4.2.8" evidence="5 15"/>
<evidence type="ECO:0000256" key="7">
    <source>
        <dbReference type="ARBA" id="ARBA00022676"/>
    </source>
</evidence>
<dbReference type="InterPro" id="IPR050408">
    <property type="entry name" value="HGPRT"/>
</dbReference>